<gene>
    <name evidence="2" type="ORF">SAMN05661109_01606</name>
</gene>
<keyword evidence="1" id="KW-0732">Signal</keyword>
<dbReference type="RefSeq" id="WP_092258747.1">
    <property type="nucleotide sequence ID" value="NZ_CP047199.1"/>
</dbReference>
<reference evidence="3" key="1">
    <citation type="submission" date="2016-10" db="EMBL/GenBank/DDBJ databases">
        <authorList>
            <person name="Varghese N."/>
            <person name="Submissions S."/>
        </authorList>
    </citation>
    <scope>NUCLEOTIDE SEQUENCE [LARGE SCALE GENOMIC DNA]</scope>
    <source>
        <strain evidence="3">DSM 20524</strain>
    </source>
</reference>
<dbReference type="EMBL" id="FOGQ01000006">
    <property type="protein sequence ID" value="SES01881.1"/>
    <property type="molecule type" value="Genomic_DNA"/>
</dbReference>
<accession>A0A1H9TXY8</accession>
<organism evidence="2 3">
    <name type="scientific">Corynebacterium cystitidis DSM 20524</name>
    <dbReference type="NCBI Taxonomy" id="1121357"/>
    <lineage>
        <taxon>Bacteria</taxon>
        <taxon>Bacillati</taxon>
        <taxon>Actinomycetota</taxon>
        <taxon>Actinomycetes</taxon>
        <taxon>Mycobacteriales</taxon>
        <taxon>Corynebacteriaceae</taxon>
        <taxon>Corynebacterium</taxon>
    </lineage>
</organism>
<sequence>MFFFNTVFPILPALIALLFGISPLQTPTPAPAPIVIDGPTEPDMYSGYRYQQIDDTTLEVSFWHPNGCPPLLDTTVSETHDTVTITFVEVPADPNEEQLMCHQAFIEVFSTVNLDSPLGDRNVIIEGPLTQGA</sequence>
<dbReference type="AlphaFoldDB" id="A0A1H9TXY8"/>
<feature type="chain" id="PRO_5011738188" evidence="1">
    <location>
        <begin position="33"/>
        <end position="133"/>
    </location>
</feature>
<proteinExistence type="predicted"/>
<protein>
    <submittedName>
        <fullName evidence="2">Uncharacterized protein</fullName>
    </submittedName>
</protein>
<evidence type="ECO:0000256" key="1">
    <source>
        <dbReference type="SAM" id="SignalP"/>
    </source>
</evidence>
<evidence type="ECO:0000313" key="2">
    <source>
        <dbReference type="EMBL" id="SES01881.1"/>
    </source>
</evidence>
<feature type="signal peptide" evidence="1">
    <location>
        <begin position="1"/>
        <end position="32"/>
    </location>
</feature>
<evidence type="ECO:0000313" key="3">
    <source>
        <dbReference type="Proteomes" id="UP000198929"/>
    </source>
</evidence>
<dbReference type="Proteomes" id="UP000198929">
    <property type="component" value="Unassembled WGS sequence"/>
</dbReference>
<name>A0A1H9TXY8_9CORY</name>
<keyword evidence="3" id="KW-1185">Reference proteome</keyword>